<dbReference type="SUPFAM" id="SSF56214">
    <property type="entry name" value="4'-phosphopantetheinyl transferase"/>
    <property type="match status" value="1"/>
</dbReference>
<feature type="binding site" evidence="8">
    <location>
        <position position="8"/>
    </location>
    <ligand>
        <name>Mg(2+)</name>
        <dbReference type="ChEBI" id="CHEBI:18420"/>
    </ligand>
</feature>
<sequence>MVLGIGVDLCRVSRLAKCIKNDRFLKRVFSPEEINYAMSRPVPARHLAASFAAREAFSKASGVHLAKVVFQGVCVSRTEKGPFIRLDGLPPKIGQDLGKNRFHLSLSHDGDYALAFVVMEEGPYHENLK</sequence>
<dbReference type="NCBIfam" id="TIGR00556">
    <property type="entry name" value="pantethn_trn"/>
    <property type="match status" value="1"/>
</dbReference>
<evidence type="ECO:0000313" key="11">
    <source>
        <dbReference type="Proteomes" id="UP001200430"/>
    </source>
</evidence>
<keyword evidence="3 8" id="KW-0479">Metal-binding</keyword>
<dbReference type="GO" id="GO:0008897">
    <property type="term" value="F:holo-[acyl-carrier-protein] synthase activity"/>
    <property type="evidence" value="ECO:0007669"/>
    <property type="project" value="UniProtKB-EC"/>
</dbReference>
<comment type="similarity">
    <text evidence="8">Belongs to the P-Pant transferase superfamily. AcpS family.</text>
</comment>
<keyword evidence="8" id="KW-0963">Cytoplasm</keyword>
<keyword evidence="2 8" id="KW-0808">Transferase</keyword>
<dbReference type="RefSeq" id="WP_236100281.1">
    <property type="nucleotide sequence ID" value="NZ_JAKGUD010000018.1"/>
</dbReference>
<keyword evidence="5 8" id="KW-0460">Magnesium</keyword>
<keyword evidence="7 8" id="KW-0275">Fatty acid biosynthesis</keyword>
<comment type="caution">
    <text evidence="10">The sequence shown here is derived from an EMBL/GenBank/DDBJ whole genome shotgun (WGS) entry which is preliminary data.</text>
</comment>
<keyword evidence="6 8" id="KW-0443">Lipid metabolism</keyword>
<evidence type="ECO:0000256" key="8">
    <source>
        <dbReference type="HAMAP-Rule" id="MF_00101"/>
    </source>
</evidence>
<dbReference type="Gene3D" id="3.90.470.20">
    <property type="entry name" value="4'-phosphopantetheinyl transferase domain"/>
    <property type="match status" value="1"/>
</dbReference>
<dbReference type="HAMAP" id="MF_00101">
    <property type="entry name" value="AcpS"/>
    <property type="match status" value="1"/>
</dbReference>
<name>A0ABS9EUS1_9BACT</name>
<accession>A0ABS9EUS1</accession>
<protein>
    <recommendedName>
        <fullName evidence="8">Holo-[acyl-carrier-protein] synthase</fullName>
        <shortName evidence="8">Holo-ACP synthase</shortName>
        <ecNumber evidence="8">2.7.8.7</ecNumber>
    </recommendedName>
    <alternativeName>
        <fullName evidence="8">4'-phosphopantetheinyl transferase AcpS</fullName>
    </alternativeName>
</protein>
<evidence type="ECO:0000256" key="1">
    <source>
        <dbReference type="ARBA" id="ARBA00022516"/>
    </source>
</evidence>
<evidence type="ECO:0000256" key="4">
    <source>
        <dbReference type="ARBA" id="ARBA00022832"/>
    </source>
</evidence>
<dbReference type="NCBIfam" id="TIGR00516">
    <property type="entry name" value="acpS"/>
    <property type="match status" value="1"/>
</dbReference>
<keyword evidence="1 8" id="KW-0444">Lipid biosynthesis</keyword>
<organism evidence="10 11">
    <name type="scientific">Dethiosulfovibrio marinus</name>
    <dbReference type="NCBI Taxonomy" id="133532"/>
    <lineage>
        <taxon>Bacteria</taxon>
        <taxon>Thermotogati</taxon>
        <taxon>Synergistota</taxon>
        <taxon>Synergistia</taxon>
        <taxon>Synergistales</taxon>
        <taxon>Dethiosulfovibrionaceae</taxon>
        <taxon>Dethiosulfovibrio</taxon>
    </lineage>
</organism>
<proteinExistence type="inferred from homology"/>
<dbReference type="InterPro" id="IPR002582">
    <property type="entry name" value="ACPS"/>
</dbReference>
<evidence type="ECO:0000256" key="2">
    <source>
        <dbReference type="ARBA" id="ARBA00022679"/>
    </source>
</evidence>
<dbReference type="EC" id="2.7.8.7" evidence="8"/>
<comment type="cofactor">
    <cofactor evidence="8">
        <name>Mg(2+)</name>
        <dbReference type="ChEBI" id="CHEBI:18420"/>
    </cofactor>
</comment>
<keyword evidence="4 8" id="KW-0276">Fatty acid metabolism</keyword>
<dbReference type="InterPro" id="IPR008278">
    <property type="entry name" value="4-PPantetheinyl_Trfase_dom"/>
</dbReference>
<reference evidence="10 11" key="1">
    <citation type="submission" date="2022-01" db="EMBL/GenBank/DDBJ databases">
        <title>Dethiosulfovibrio faecalis sp. nov., a novel proteolytic, non-sulfur-reducing bacterium isolated from a marine aquaculture solid waste bioreactor.</title>
        <authorList>
            <person name="Grabowski S."/>
            <person name="Apolinario E."/>
            <person name="Schneider N."/>
            <person name="Marshall C.W."/>
            <person name="Sowers K.R."/>
        </authorList>
    </citation>
    <scope>NUCLEOTIDE SEQUENCE [LARGE SCALE GENOMIC DNA]</scope>
    <source>
        <strain evidence="10 11">DSM 12537</strain>
    </source>
</reference>
<comment type="catalytic activity">
    <reaction evidence="8">
        <text>apo-[ACP] + CoA = holo-[ACP] + adenosine 3',5'-bisphosphate + H(+)</text>
        <dbReference type="Rhea" id="RHEA:12068"/>
        <dbReference type="Rhea" id="RHEA-COMP:9685"/>
        <dbReference type="Rhea" id="RHEA-COMP:9690"/>
        <dbReference type="ChEBI" id="CHEBI:15378"/>
        <dbReference type="ChEBI" id="CHEBI:29999"/>
        <dbReference type="ChEBI" id="CHEBI:57287"/>
        <dbReference type="ChEBI" id="CHEBI:58343"/>
        <dbReference type="ChEBI" id="CHEBI:64479"/>
        <dbReference type="EC" id="2.7.8.7"/>
    </reaction>
</comment>
<evidence type="ECO:0000256" key="6">
    <source>
        <dbReference type="ARBA" id="ARBA00023098"/>
    </source>
</evidence>
<evidence type="ECO:0000256" key="7">
    <source>
        <dbReference type="ARBA" id="ARBA00023160"/>
    </source>
</evidence>
<evidence type="ECO:0000313" key="10">
    <source>
        <dbReference type="EMBL" id="MCF4143555.1"/>
    </source>
</evidence>
<keyword evidence="11" id="KW-1185">Reference proteome</keyword>
<feature type="binding site" evidence="8">
    <location>
        <position position="55"/>
    </location>
    <ligand>
        <name>Mg(2+)</name>
        <dbReference type="ChEBI" id="CHEBI:18420"/>
    </ligand>
</feature>
<gene>
    <name evidence="8 10" type="primary">acpS</name>
    <name evidence="10" type="ORF">L2W38_12125</name>
</gene>
<evidence type="ECO:0000259" key="9">
    <source>
        <dbReference type="Pfam" id="PF01648"/>
    </source>
</evidence>
<evidence type="ECO:0000256" key="5">
    <source>
        <dbReference type="ARBA" id="ARBA00022842"/>
    </source>
</evidence>
<dbReference type="Pfam" id="PF01648">
    <property type="entry name" value="ACPS"/>
    <property type="match status" value="1"/>
</dbReference>
<comment type="function">
    <text evidence="8">Transfers the 4'-phosphopantetheine moiety from coenzyme A to a Ser of acyl-carrier-protein.</text>
</comment>
<comment type="subcellular location">
    <subcellularLocation>
        <location evidence="8">Cytoplasm</location>
    </subcellularLocation>
</comment>
<dbReference type="InterPro" id="IPR004568">
    <property type="entry name" value="Ppantetheine-prot_Trfase_dom"/>
</dbReference>
<evidence type="ECO:0000256" key="3">
    <source>
        <dbReference type="ARBA" id="ARBA00022723"/>
    </source>
</evidence>
<dbReference type="Proteomes" id="UP001200430">
    <property type="component" value="Unassembled WGS sequence"/>
</dbReference>
<dbReference type="InterPro" id="IPR037143">
    <property type="entry name" value="4-PPantetheinyl_Trfase_dom_sf"/>
</dbReference>
<feature type="domain" description="4'-phosphopantetheinyl transferase" evidence="9">
    <location>
        <begin position="4"/>
        <end position="116"/>
    </location>
</feature>
<dbReference type="EMBL" id="JAKGUD010000018">
    <property type="protein sequence ID" value="MCF4143555.1"/>
    <property type="molecule type" value="Genomic_DNA"/>
</dbReference>